<gene>
    <name evidence="1" type="ORF">SEMRO_2240_G320310.1</name>
</gene>
<keyword evidence="2" id="KW-1185">Reference proteome</keyword>
<sequence length="347" mass="39866">MSTLNTGPIWSSYYLRFPATSGIDDTNLIPGEPITMMDYVYNWLYRDFEIDLKGATTPAEAATLLTPSELHSRLIPPGWDDTDTLKLLTWYMTKRQTPDMYKPCSQVSSLTTGIVPPIGVDDMWQPFSFYESYWNEGVLQNLFLNDFYIFLDYQVGWLYRDFEIDLKGATTPAEAVSLVTEIHPTVDIGTISNSDKLNFFHWYLGRNDKVYAPCEPEPFPRPPTLISRSGEGEADIYIKDTTYQNGIPIVTDRKECNECFHKSMLYEYKDTILIRFWGAPTSVKIRAEFITNREYQIVEGTKFGQFQTFNKGHNRAKHASARHAVRRDPGLASATKLKRKKPYIPGH</sequence>
<evidence type="ECO:0000313" key="2">
    <source>
        <dbReference type="Proteomes" id="UP001153069"/>
    </source>
</evidence>
<comment type="caution">
    <text evidence="1">The sequence shown here is derived from an EMBL/GenBank/DDBJ whole genome shotgun (WGS) entry which is preliminary data.</text>
</comment>
<dbReference type="AlphaFoldDB" id="A0A9N8EYW7"/>
<dbReference type="Proteomes" id="UP001153069">
    <property type="component" value="Unassembled WGS sequence"/>
</dbReference>
<organism evidence="1 2">
    <name type="scientific">Seminavis robusta</name>
    <dbReference type="NCBI Taxonomy" id="568900"/>
    <lineage>
        <taxon>Eukaryota</taxon>
        <taxon>Sar</taxon>
        <taxon>Stramenopiles</taxon>
        <taxon>Ochrophyta</taxon>
        <taxon>Bacillariophyta</taxon>
        <taxon>Bacillariophyceae</taxon>
        <taxon>Bacillariophycidae</taxon>
        <taxon>Naviculales</taxon>
        <taxon>Naviculaceae</taxon>
        <taxon>Seminavis</taxon>
    </lineage>
</organism>
<reference evidence="1" key="1">
    <citation type="submission" date="2020-06" db="EMBL/GenBank/DDBJ databases">
        <authorList>
            <consortium name="Plant Systems Biology data submission"/>
        </authorList>
    </citation>
    <scope>NUCLEOTIDE SEQUENCE</scope>
    <source>
        <strain evidence="1">D6</strain>
    </source>
</reference>
<accession>A0A9N8EYW7</accession>
<protein>
    <submittedName>
        <fullName evidence="1">Uncharacterized protein</fullName>
    </submittedName>
</protein>
<proteinExistence type="predicted"/>
<dbReference type="EMBL" id="CAICTM010002238">
    <property type="protein sequence ID" value="CAB9528489.1"/>
    <property type="molecule type" value="Genomic_DNA"/>
</dbReference>
<evidence type="ECO:0000313" key="1">
    <source>
        <dbReference type="EMBL" id="CAB9528489.1"/>
    </source>
</evidence>
<name>A0A9N8EYW7_9STRA</name>